<dbReference type="OrthoDB" id="196717at2759"/>
<feature type="transmembrane region" description="Helical" evidence="21">
    <location>
        <begin position="201"/>
        <end position="220"/>
    </location>
</feature>
<dbReference type="InterPro" id="IPR000462">
    <property type="entry name" value="CDP-OH_P_trans"/>
</dbReference>
<feature type="transmembrane region" description="Helical" evidence="21">
    <location>
        <begin position="411"/>
        <end position="430"/>
    </location>
</feature>
<feature type="transmembrane region" description="Helical" evidence="21">
    <location>
        <begin position="536"/>
        <end position="556"/>
    </location>
</feature>
<feature type="transmembrane region" description="Helical" evidence="21">
    <location>
        <begin position="368"/>
        <end position="391"/>
    </location>
</feature>
<comment type="subcellular location">
    <subcellularLocation>
        <location evidence="2">Membrane</location>
    </subcellularLocation>
    <subcellularLocation>
        <location evidence="1">Nucleus</location>
    </subcellularLocation>
</comment>
<evidence type="ECO:0000256" key="9">
    <source>
        <dbReference type="ARBA" id="ARBA00023242"/>
    </source>
</evidence>
<dbReference type="InterPro" id="IPR004557">
    <property type="entry name" value="PrmC-related"/>
</dbReference>
<evidence type="ECO:0000256" key="10">
    <source>
        <dbReference type="ARBA" id="ARBA00048619"/>
    </source>
</evidence>
<dbReference type="FunFam" id="3.40.50.150:FF:000077">
    <property type="entry name" value="HemK methyltransferase family member 2"/>
    <property type="match status" value="1"/>
</dbReference>
<dbReference type="NCBIfam" id="TIGR00537">
    <property type="entry name" value="hemK_rel_arch"/>
    <property type="match status" value="1"/>
</dbReference>
<keyword evidence="5" id="KW-0489">Methyltransferase</keyword>
<keyword evidence="6 20" id="KW-0808">Transferase</keyword>
<dbReference type="GO" id="GO:0005794">
    <property type="term" value="C:Golgi apparatus"/>
    <property type="evidence" value="ECO:0007669"/>
    <property type="project" value="TreeGrafter"/>
</dbReference>
<keyword evidence="9" id="KW-0539">Nucleus</keyword>
<evidence type="ECO:0000256" key="18">
    <source>
        <dbReference type="ARBA" id="ARBA00093624"/>
    </source>
</evidence>
<evidence type="ECO:0000256" key="14">
    <source>
        <dbReference type="ARBA" id="ARBA00075330"/>
    </source>
</evidence>
<evidence type="ECO:0000256" key="11">
    <source>
        <dbReference type="ARBA" id="ARBA00050903"/>
    </source>
</evidence>
<feature type="transmembrane region" description="Helical" evidence="21">
    <location>
        <begin position="275"/>
        <end position="293"/>
    </location>
</feature>
<dbReference type="PROSITE" id="PS00092">
    <property type="entry name" value="N6_MTASE"/>
    <property type="match status" value="1"/>
</dbReference>
<organism evidence="23 24">
    <name type="scientific">Coptotermes formosanus</name>
    <name type="common">Formosan subterranean termite</name>
    <dbReference type="NCBI Taxonomy" id="36987"/>
    <lineage>
        <taxon>Eukaryota</taxon>
        <taxon>Metazoa</taxon>
        <taxon>Ecdysozoa</taxon>
        <taxon>Arthropoda</taxon>
        <taxon>Hexapoda</taxon>
        <taxon>Insecta</taxon>
        <taxon>Pterygota</taxon>
        <taxon>Neoptera</taxon>
        <taxon>Polyneoptera</taxon>
        <taxon>Dictyoptera</taxon>
        <taxon>Blattodea</taxon>
        <taxon>Blattoidea</taxon>
        <taxon>Termitoidae</taxon>
        <taxon>Rhinotermitidae</taxon>
        <taxon>Coptotermes</taxon>
    </lineage>
</organism>
<dbReference type="GO" id="GO:0003676">
    <property type="term" value="F:nucleic acid binding"/>
    <property type="evidence" value="ECO:0007669"/>
    <property type="project" value="InterPro"/>
</dbReference>
<evidence type="ECO:0000256" key="3">
    <source>
        <dbReference type="ARBA" id="ARBA00006149"/>
    </source>
</evidence>
<dbReference type="EMBL" id="BLKM01000284">
    <property type="protein sequence ID" value="GFG31144.1"/>
    <property type="molecule type" value="Genomic_DNA"/>
</dbReference>
<dbReference type="InterPro" id="IPR002052">
    <property type="entry name" value="DNA_methylase_N6_adenine_CS"/>
</dbReference>
<evidence type="ECO:0000259" key="22">
    <source>
        <dbReference type="Pfam" id="PF05175"/>
    </source>
</evidence>
<dbReference type="Gene3D" id="1.20.120.1760">
    <property type="match status" value="1"/>
</dbReference>
<dbReference type="InterPro" id="IPR014472">
    <property type="entry name" value="CHOPT"/>
</dbReference>
<comment type="similarity">
    <text evidence="4 20">Belongs to the CDP-alcohol phosphatidyltransferase class-I family.</text>
</comment>
<dbReference type="FunCoup" id="A0A6L2PFB2">
    <property type="interactions" value="1314"/>
</dbReference>
<comment type="catalytic activity">
    <reaction evidence="11">
        <text>methylarsonous acid + S-adenosyl-L-methionine = dimethylarsinate + S-adenosyl-L-homocysteine + 2 H(+)</text>
        <dbReference type="Rhea" id="RHEA:11684"/>
        <dbReference type="ChEBI" id="CHEBI:15378"/>
        <dbReference type="ChEBI" id="CHEBI:16223"/>
        <dbReference type="ChEBI" id="CHEBI:17826"/>
        <dbReference type="ChEBI" id="CHEBI:57856"/>
        <dbReference type="ChEBI" id="CHEBI:59789"/>
    </reaction>
</comment>
<evidence type="ECO:0000256" key="8">
    <source>
        <dbReference type="ARBA" id="ARBA00023136"/>
    </source>
</evidence>
<accession>A0A6L2PFB2</accession>
<evidence type="ECO:0000256" key="21">
    <source>
        <dbReference type="SAM" id="Phobius"/>
    </source>
</evidence>
<gene>
    <name evidence="23" type="ORF">Cfor_08620</name>
</gene>
<evidence type="ECO:0000256" key="13">
    <source>
        <dbReference type="ARBA" id="ARBA00062344"/>
    </source>
</evidence>
<dbReference type="PROSITE" id="PS00379">
    <property type="entry name" value="CDP_ALCOHOL_P_TRANSF"/>
    <property type="match status" value="1"/>
</dbReference>
<dbReference type="SUPFAM" id="SSF53335">
    <property type="entry name" value="S-adenosyl-L-methionine-dependent methyltransferases"/>
    <property type="match status" value="1"/>
</dbReference>
<name>A0A6L2PFB2_COPFO</name>
<comment type="catalytic activity">
    <reaction evidence="10">
        <text>L-lysyl-[histone] + S-adenosyl-L-methionine = N(6)-methyl-L-lysyl-[histone] + S-adenosyl-L-homocysteine + H(+)</text>
        <dbReference type="Rhea" id="RHEA:10024"/>
        <dbReference type="Rhea" id="RHEA-COMP:9845"/>
        <dbReference type="Rhea" id="RHEA-COMP:9846"/>
        <dbReference type="ChEBI" id="CHEBI:15378"/>
        <dbReference type="ChEBI" id="CHEBI:29969"/>
        <dbReference type="ChEBI" id="CHEBI:57856"/>
        <dbReference type="ChEBI" id="CHEBI:59789"/>
        <dbReference type="ChEBI" id="CHEBI:61929"/>
    </reaction>
    <physiologicalReaction direction="left-to-right" evidence="10">
        <dbReference type="Rhea" id="RHEA:10025"/>
    </physiologicalReaction>
</comment>
<dbReference type="FunFam" id="1.20.120.1760:FF:000016">
    <property type="entry name" value="ethanolaminephosphotransferase 1"/>
    <property type="match status" value="1"/>
</dbReference>
<dbReference type="PANTHER" id="PTHR10414">
    <property type="entry name" value="ETHANOLAMINEPHOSPHOTRANSFERASE"/>
    <property type="match status" value="1"/>
</dbReference>
<keyword evidence="8 21" id="KW-0472">Membrane</keyword>
<comment type="function">
    <text evidence="12">Methyltransferase that can methylate proteins and, to a lower extent, arsenic. Catalytic subunit of a heterodimer with TRMT112, which monomethylates 'Lys-12' of histone H4 (H4K12me1), a modification present at the promoters of numerous genes encoding cell cycle regulators. Catalytic subunit of a heterodimer with TRMT112, which catalyzes N5-methylation of Glu residue of proteins with a Gly-Gln-Xaa-Xaa-Xaa-Arg motif. Methylates ETF1 on 'Gln-185'; ETF1 needs to be complexed to ERF3 in its GTP-bound form to be efficiently methylated. May also play a role in the modulation of arsenic-induced toxicity by mediating the conversion of monomethylarsonous acid (3+) into the less toxic dimethylarsonic acid. It however only plays a limited role in arsenic metabolism compared with AS3MT.</text>
</comment>
<proteinExistence type="inferred from homology"/>
<dbReference type="Gene3D" id="3.40.50.150">
    <property type="entry name" value="Vaccinia Virus protein VP39"/>
    <property type="match status" value="1"/>
</dbReference>
<evidence type="ECO:0000256" key="16">
    <source>
        <dbReference type="ARBA" id="ARBA00080992"/>
    </source>
</evidence>
<evidence type="ECO:0000256" key="7">
    <source>
        <dbReference type="ARBA" id="ARBA00022691"/>
    </source>
</evidence>
<evidence type="ECO:0000313" key="24">
    <source>
        <dbReference type="Proteomes" id="UP000502823"/>
    </source>
</evidence>
<evidence type="ECO:0000256" key="15">
    <source>
        <dbReference type="ARBA" id="ARBA00076540"/>
    </source>
</evidence>
<comment type="caution">
    <text evidence="23">The sequence shown here is derived from an EMBL/GenBank/DDBJ whole genome shotgun (WGS) entry which is preliminary data.</text>
</comment>
<feature type="domain" description="Methyltransferase small" evidence="22">
    <location>
        <begin position="37"/>
        <end position="122"/>
    </location>
</feature>
<comment type="subunit">
    <text evidence="13">Heterodimer; heterodimerization with TRMT112 is required for S-adenosyl-L-methionine-binding.</text>
</comment>
<dbReference type="GO" id="GO:0004307">
    <property type="term" value="F:ethanolaminephosphotransferase activity"/>
    <property type="evidence" value="ECO:0007669"/>
    <property type="project" value="TreeGrafter"/>
</dbReference>
<evidence type="ECO:0000256" key="4">
    <source>
        <dbReference type="ARBA" id="ARBA00010441"/>
    </source>
</evidence>
<dbReference type="GO" id="GO:0005789">
    <property type="term" value="C:endoplasmic reticulum membrane"/>
    <property type="evidence" value="ECO:0007669"/>
    <property type="project" value="TreeGrafter"/>
</dbReference>
<evidence type="ECO:0000256" key="2">
    <source>
        <dbReference type="ARBA" id="ARBA00004370"/>
    </source>
</evidence>
<evidence type="ECO:0000313" key="23">
    <source>
        <dbReference type="EMBL" id="GFG31144.1"/>
    </source>
</evidence>
<dbReference type="GO" id="GO:0032259">
    <property type="term" value="P:methylation"/>
    <property type="evidence" value="ECO:0007669"/>
    <property type="project" value="UniProtKB-KW"/>
</dbReference>
<evidence type="ECO:0000256" key="19">
    <source>
        <dbReference type="ARBA" id="ARBA00093667"/>
    </source>
</evidence>
<keyword evidence="21" id="KW-0812">Transmembrane</keyword>
<comment type="similarity">
    <text evidence="3">Belongs to the eukaryotic/archaeal PrmC-related family.</text>
</comment>
<dbReference type="Proteomes" id="UP000502823">
    <property type="component" value="Unassembled WGS sequence"/>
</dbReference>
<dbReference type="AlphaFoldDB" id="A0A6L2PFB2"/>
<feature type="transmembrane region" description="Helical" evidence="21">
    <location>
        <begin position="232"/>
        <end position="255"/>
    </location>
</feature>
<keyword evidence="24" id="KW-1185">Reference proteome</keyword>
<evidence type="ECO:0000256" key="5">
    <source>
        <dbReference type="ARBA" id="ARBA00022603"/>
    </source>
</evidence>
<dbReference type="GO" id="GO:0006646">
    <property type="term" value="P:phosphatidylethanolamine biosynthetic process"/>
    <property type="evidence" value="ECO:0007669"/>
    <property type="project" value="TreeGrafter"/>
</dbReference>
<keyword evidence="21" id="KW-1133">Transmembrane helix</keyword>
<dbReference type="GO" id="GO:0005634">
    <property type="term" value="C:nucleus"/>
    <property type="evidence" value="ECO:0007669"/>
    <property type="project" value="UniProtKB-SubCell"/>
</dbReference>
<evidence type="ECO:0000256" key="17">
    <source>
        <dbReference type="ARBA" id="ARBA00083337"/>
    </source>
</evidence>
<dbReference type="InterPro" id="IPR029063">
    <property type="entry name" value="SAM-dependent_MTases_sf"/>
</dbReference>
<sequence length="559" mass="62320">MDTPSLSHLSADNYDHIYEPAEDSFLLMDVLEEDLALLQNMKPSVCVEIGSGSGIIITAVAKALGRSSCYIAIDINPVACKVTKRTAELNGTDVEVIRMDLLSGFHWNNKVDVLIFNPPYVVTPSEEVLENKRCGDLTRAWAGGKRGREIVENLIYDSNSSGTRYRRLRGTKCNEHTSLHEHSFRINTTPRSLLTLPATSIGYRSSVLVYRMICAYAVIINYRNAAWCPKWIAPNVLTFVGFLFTVLNFLMLSYYDYDFYASSDEHPEVPAVPQWVWAVAACSIFLAYTLDGIDGKQARRTQTSGPLGELFDHGLDSWTAFLIPTCMYSVFGRGVHSIPPLRMYFCLWNIFINFYLSHWEKHNTGVLFLPWGYDASMVVTILIFVVTSIFGHKVWSFTLPGGISAGHMFELTFYICAILSNLPMCLWNVYKSYRDGTGKMRPFSEAVRPLVPVIVLLVVCTLWVVYSPADVINLDPRCVYVVTGTIFSNICCRLIVAMMSSARCELLNWLILPTGIVAAVSLMLPSTTGASAELGMLYALALIATVAHVHYGTCVVRAG</sequence>
<keyword evidence="7" id="KW-0949">S-adenosyl-L-methionine</keyword>
<evidence type="ECO:0000256" key="12">
    <source>
        <dbReference type="ARBA" id="ARBA00053180"/>
    </source>
</evidence>
<feature type="transmembrane region" description="Helical" evidence="21">
    <location>
        <begin position="450"/>
        <end position="467"/>
    </location>
</feature>
<protein>
    <recommendedName>
        <fullName evidence="18">Methyltransferase HEMK2</fullName>
    </recommendedName>
    <alternativeName>
        <fullName evidence="17">HemK methyltransferase family member 2</fullName>
    </alternativeName>
    <alternativeName>
        <fullName evidence="15">Lysine N-methyltransferase 9</fullName>
    </alternativeName>
    <alternativeName>
        <fullName evidence="14">Methylarsonite methyltransferase N6AMT1</fullName>
    </alternativeName>
    <alternativeName>
        <fullName evidence="19">Methyltransferase N6AMT1</fullName>
    </alternativeName>
    <alternativeName>
        <fullName evidence="16">Protein N(5)-glutamine methyltransferase</fullName>
    </alternativeName>
</protein>
<dbReference type="GO" id="GO:0036009">
    <property type="term" value="F:protein-glutamine N-methyltransferase activity"/>
    <property type="evidence" value="ECO:0007669"/>
    <property type="project" value="UniProtKB-ARBA"/>
</dbReference>
<dbReference type="Pfam" id="PF01066">
    <property type="entry name" value="CDP-OH_P_transf"/>
    <property type="match status" value="1"/>
</dbReference>
<dbReference type="PANTHER" id="PTHR10414:SF71">
    <property type="entry name" value="FI05338P"/>
    <property type="match status" value="1"/>
</dbReference>
<dbReference type="Pfam" id="PF05175">
    <property type="entry name" value="MTS"/>
    <property type="match status" value="1"/>
</dbReference>
<feature type="transmembrane region" description="Helical" evidence="21">
    <location>
        <begin position="479"/>
        <end position="499"/>
    </location>
</feature>
<evidence type="ECO:0000256" key="6">
    <source>
        <dbReference type="ARBA" id="ARBA00022679"/>
    </source>
</evidence>
<dbReference type="CDD" id="cd02440">
    <property type="entry name" value="AdoMet_MTases"/>
    <property type="match status" value="1"/>
</dbReference>
<feature type="transmembrane region" description="Helical" evidence="21">
    <location>
        <begin position="506"/>
        <end position="524"/>
    </location>
</feature>
<evidence type="ECO:0000256" key="1">
    <source>
        <dbReference type="ARBA" id="ARBA00004123"/>
    </source>
</evidence>
<reference evidence="24" key="1">
    <citation type="submission" date="2020-01" db="EMBL/GenBank/DDBJ databases">
        <title>Draft genome sequence of the Termite Coptotermes fromosanus.</title>
        <authorList>
            <person name="Itakura S."/>
            <person name="Yosikawa Y."/>
            <person name="Umezawa K."/>
        </authorList>
    </citation>
    <scope>NUCLEOTIDE SEQUENCE [LARGE SCALE GENOMIC DNA]</scope>
</reference>
<dbReference type="InParanoid" id="A0A6L2PFB2"/>
<dbReference type="InterPro" id="IPR048254">
    <property type="entry name" value="CDP_ALCOHOL_P_TRANSF_CS"/>
</dbReference>
<evidence type="ECO:0000256" key="20">
    <source>
        <dbReference type="RuleBase" id="RU003750"/>
    </source>
</evidence>
<dbReference type="InterPro" id="IPR043130">
    <property type="entry name" value="CDP-OH_PTrfase_TM_dom"/>
</dbReference>
<dbReference type="InterPro" id="IPR007848">
    <property type="entry name" value="Small_mtfrase_dom"/>
</dbReference>